<accession>A0A2P6RG44</accession>
<keyword evidence="3" id="KW-1185">Reference proteome</keyword>
<dbReference type="EMBL" id="PDCK01000041">
    <property type="protein sequence ID" value="PRQ45413.1"/>
    <property type="molecule type" value="Genomic_DNA"/>
</dbReference>
<reference evidence="2 3" key="1">
    <citation type="journal article" date="2018" name="Nat. Genet.">
        <title>The Rosa genome provides new insights in the design of modern roses.</title>
        <authorList>
            <person name="Bendahmane M."/>
        </authorList>
    </citation>
    <scope>NUCLEOTIDE SEQUENCE [LARGE SCALE GENOMIC DNA]</scope>
    <source>
        <strain evidence="3">cv. Old Blush</strain>
    </source>
</reference>
<sequence>MFYKSSNEGEKTFAIIIGLLDGVSLLVILLTFVRKVFGENGTIFITCFFTLLYFYLFIIIVMSFRIRKHIPYIQIYNVDKFHLLLLFMCR</sequence>
<dbReference type="AlphaFoldDB" id="A0A2P6RG44"/>
<evidence type="ECO:0000256" key="1">
    <source>
        <dbReference type="SAM" id="Phobius"/>
    </source>
</evidence>
<gene>
    <name evidence="2" type="ORF">RchiOBHm_Chr3g0491121</name>
</gene>
<evidence type="ECO:0000313" key="3">
    <source>
        <dbReference type="Proteomes" id="UP000238479"/>
    </source>
</evidence>
<feature type="transmembrane region" description="Helical" evidence="1">
    <location>
        <begin position="12"/>
        <end position="37"/>
    </location>
</feature>
<evidence type="ECO:0000313" key="2">
    <source>
        <dbReference type="EMBL" id="PRQ45413.1"/>
    </source>
</evidence>
<organism evidence="2 3">
    <name type="scientific">Rosa chinensis</name>
    <name type="common">China rose</name>
    <dbReference type="NCBI Taxonomy" id="74649"/>
    <lineage>
        <taxon>Eukaryota</taxon>
        <taxon>Viridiplantae</taxon>
        <taxon>Streptophyta</taxon>
        <taxon>Embryophyta</taxon>
        <taxon>Tracheophyta</taxon>
        <taxon>Spermatophyta</taxon>
        <taxon>Magnoliopsida</taxon>
        <taxon>eudicotyledons</taxon>
        <taxon>Gunneridae</taxon>
        <taxon>Pentapetalae</taxon>
        <taxon>rosids</taxon>
        <taxon>fabids</taxon>
        <taxon>Rosales</taxon>
        <taxon>Rosaceae</taxon>
        <taxon>Rosoideae</taxon>
        <taxon>Rosoideae incertae sedis</taxon>
        <taxon>Rosa</taxon>
    </lineage>
</organism>
<keyword evidence="1" id="KW-1133">Transmembrane helix</keyword>
<feature type="transmembrane region" description="Helical" evidence="1">
    <location>
        <begin position="43"/>
        <end position="64"/>
    </location>
</feature>
<protein>
    <submittedName>
        <fullName evidence="2">Uncharacterized protein</fullName>
    </submittedName>
</protein>
<keyword evidence="1" id="KW-0472">Membrane</keyword>
<proteinExistence type="predicted"/>
<name>A0A2P6RG44_ROSCH</name>
<keyword evidence="1" id="KW-0812">Transmembrane</keyword>
<dbReference type="Gramene" id="PRQ45413">
    <property type="protein sequence ID" value="PRQ45413"/>
    <property type="gene ID" value="RchiOBHm_Chr3g0491121"/>
</dbReference>
<dbReference type="Proteomes" id="UP000238479">
    <property type="component" value="Chromosome 3"/>
</dbReference>
<comment type="caution">
    <text evidence="2">The sequence shown here is derived from an EMBL/GenBank/DDBJ whole genome shotgun (WGS) entry which is preliminary data.</text>
</comment>